<name>A0A485MY62_LYNPA</name>
<keyword evidence="2" id="KW-1185">Reference proteome</keyword>
<gene>
    <name evidence="1" type="ORF">LYPA_23C012335</name>
</gene>
<dbReference type="Proteomes" id="UP000386466">
    <property type="component" value="Unassembled WGS sequence"/>
</dbReference>
<sequence length="53" mass="5839">MGGGDSFTREICALFLEGGQRTLSLSVDSQLPSAQNSFIPKWCILGWHILIPF</sequence>
<dbReference type="EMBL" id="CAAGRJ010008020">
    <property type="protein sequence ID" value="VFV25830.1"/>
    <property type="molecule type" value="Genomic_DNA"/>
</dbReference>
<reference evidence="1 2" key="1">
    <citation type="submission" date="2019-01" db="EMBL/GenBank/DDBJ databases">
        <authorList>
            <person name="Alioto T."/>
            <person name="Alioto T."/>
        </authorList>
    </citation>
    <scope>NUCLEOTIDE SEQUENCE [LARGE SCALE GENOMIC DNA]</scope>
</reference>
<accession>A0A485MY62</accession>
<evidence type="ECO:0000313" key="1">
    <source>
        <dbReference type="EMBL" id="VFV25830.1"/>
    </source>
</evidence>
<evidence type="ECO:0000313" key="2">
    <source>
        <dbReference type="Proteomes" id="UP000386466"/>
    </source>
</evidence>
<protein>
    <submittedName>
        <fullName evidence="1">Uncharacterized protein</fullName>
    </submittedName>
</protein>
<feature type="non-terminal residue" evidence="1">
    <location>
        <position position="53"/>
    </location>
</feature>
<proteinExistence type="predicted"/>
<dbReference type="AlphaFoldDB" id="A0A485MY62"/>
<organism evidence="1 2">
    <name type="scientific">Lynx pardinus</name>
    <name type="common">Iberian lynx</name>
    <name type="synonym">Felis pardina</name>
    <dbReference type="NCBI Taxonomy" id="191816"/>
    <lineage>
        <taxon>Eukaryota</taxon>
        <taxon>Metazoa</taxon>
        <taxon>Chordata</taxon>
        <taxon>Craniata</taxon>
        <taxon>Vertebrata</taxon>
        <taxon>Euteleostomi</taxon>
        <taxon>Mammalia</taxon>
        <taxon>Eutheria</taxon>
        <taxon>Laurasiatheria</taxon>
        <taxon>Carnivora</taxon>
        <taxon>Feliformia</taxon>
        <taxon>Felidae</taxon>
        <taxon>Felinae</taxon>
        <taxon>Lynx</taxon>
    </lineage>
</organism>